<protein>
    <submittedName>
        <fullName evidence="1">Uncharacterized protein</fullName>
    </submittedName>
</protein>
<evidence type="ECO:0000313" key="1">
    <source>
        <dbReference type="EMBL" id="CAD8055036.1"/>
    </source>
</evidence>
<dbReference type="Proteomes" id="UP000692954">
    <property type="component" value="Unassembled WGS sequence"/>
</dbReference>
<evidence type="ECO:0000313" key="2">
    <source>
        <dbReference type="Proteomes" id="UP000692954"/>
    </source>
</evidence>
<reference evidence="1" key="1">
    <citation type="submission" date="2021-01" db="EMBL/GenBank/DDBJ databases">
        <authorList>
            <consortium name="Genoscope - CEA"/>
            <person name="William W."/>
        </authorList>
    </citation>
    <scope>NUCLEOTIDE SEQUENCE</scope>
</reference>
<keyword evidence="2" id="KW-1185">Reference proteome</keyword>
<proteinExistence type="predicted"/>
<comment type="caution">
    <text evidence="1">The sequence shown here is derived from an EMBL/GenBank/DDBJ whole genome shotgun (WGS) entry which is preliminary data.</text>
</comment>
<organism evidence="1 2">
    <name type="scientific">Paramecium sonneborni</name>
    <dbReference type="NCBI Taxonomy" id="65129"/>
    <lineage>
        <taxon>Eukaryota</taxon>
        <taxon>Sar</taxon>
        <taxon>Alveolata</taxon>
        <taxon>Ciliophora</taxon>
        <taxon>Intramacronucleata</taxon>
        <taxon>Oligohymenophorea</taxon>
        <taxon>Peniculida</taxon>
        <taxon>Parameciidae</taxon>
        <taxon>Paramecium</taxon>
    </lineage>
</organism>
<dbReference type="EMBL" id="CAJJDN010000009">
    <property type="protein sequence ID" value="CAD8055036.1"/>
    <property type="molecule type" value="Genomic_DNA"/>
</dbReference>
<gene>
    <name evidence="1" type="ORF">PSON_ATCC_30995.1.T0090011</name>
</gene>
<sequence length="61" mass="7700">MQRIIKNRMQKNLLNLRGFQIQLKILSSIFLTEYFYSHNWNQVIYMDECLCMMQKFKFRFR</sequence>
<dbReference type="AlphaFoldDB" id="A0A8S1KQH8"/>
<name>A0A8S1KQH8_9CILI</name>
<accession>A0A8S1KQH8</accession>